<feature type="compositionally biased region" description="Polar residues" evidence="1">
    <location>
        <begin position="36"/>
        <end position="48"/>
    </location>
</feature>
<reference evidence="2 3" key="1">
    <citation type="submission" date="2011-02" db="EMBL/GenBank/DDBJ databases">
        <title>The Genome Sequence of Sphaeroforma arctica JP610.</title>
        <authorList>
            <consortium name="The Broad Institute Genome Sequencing Platform"/>
            <person name="Russ C."/>
            <person name="Cuomo C."/>
            <person name="Young S.K."/>
            <person name="Zeng Q."/>
            <person name="Gargeya S."/>
            <person name="Alvarado L."/>
            <person name="Berlin A."/>
            <person name="Chapman S.B."/>
            <person name="Chen Z."/>
            <person name="Freedman E."/>
            <person name="Gellesch M."/>
            <person name="Goldberg J."/>
            <person name="Griggs A."/>
            <person name="Gujja S."/>
            <person name="Heilman E."/>
            <person name="Heiman D."/>
            <person name="Howarth C."/>
            <person name="Mehta T."/>
            <person name="Neiman D."/>
            <person name="Pearson M."/>
            <person name="Roberts A."/>
            <person name="Saif S."/>
            <person name="Shea T."/>
            <person name="Shenoy N."/>
            <person name="Sisk P."/>
            <person name="Stolte C."/>
            <person name="Sykes S."/>
            <person name="White J."/>
            <person name="Yandava C."/>
            <person name="Burger G."/>
            <person name="Gray M.W."/>
            <person name="Holland P.W.H."/>
            <person name="King N."/>
            <person name="Lang F.B.F."/>
            <person name="Roger A.J."/>
            <person name="Ruiz-Trillo I."/>
            <person name="Haas B."/>
            <person name="Nusbaum C."/>
            <person name="Birren B."/>
        </authorList>
    </citation>
    <scope>NUCLEOTIDE SEQUENCE [LARGE SCALE GENOMIC DNA]</scope>
    <source>
        <strain evidence="2 3">JP610</strain>
    </source>
</reference>
<feature type="compositionally biased region" description="Basic and acidic residues" evidence="1">
    <location>
        <begin position="1"/>
        <end position="11"/>
    </location>
</feature>
<evidence type="ECO:0000256" key="1">
    <source>
        <dbReference type="SAM" id="MobiDB-lite"/>
    </source>
</evidence>
<sequence>MHPEPPREKLLNKVSKQMAQRKANRTPKPTHLAAHTPSSLRNSATPYGNLSPAARLLMDRTLDKKTIGAPSKLGRGTPKASRGTGIGTGKFGSFGDGALRQAYASPAHTVVAGSRKRTHSTSQRSGATPSITDGLLDSTPQAKYTR</sequence>
<feature type="compositionally biased region" description="Basic and acidic residues" evidence="1">
    <location>
        <begin position="57"/>
        <end position="66"/>
    </location>
</feature>
<dbReference type="AlphaFoldDB" id="A0A0L0G3K2"/>
<keyword evidence="3" id="KW-1185">Reference proteome</keyword>
<evidence type="ECO:0000313" key="2">
    <source>
        <dbReference type="EMBL" id="KNC83625.1"/>
    </source>
</evidence>
<dbReference type="RefSeq" id="XP_014157527.1">
    <property type="nucleotide sequence ID" value="XM_014302052.1"/>
</dbReference>
<dbReference type="Proteomes" id="UP000054560">
    <property type="component" value="Unassembled WGS sequence"/>
</dbReference>
<feature type="region of interest" description="Disordered" evidence="1">
    <location>
        <begin position="1"/>
        <end position="146"/>
    </location>
</feature>
<proteinExistence type="predicted"/>
<dbReference type="GeneID" id="25904628"/>
<name>A0A0L0G3K2_9EUKA</name>
<organism evidence="2 3">
    <name type="scientific">Sphaeroforma arctica JP610</name>
    <dbReference type="NCBI Taxonomy" id="667725"/>
    <lineage>
        <taxon>Eukaryota</taxon>
        <taxon>Ichthyosporea</taxon>
        <taxon>Ichthyophonida</taxon>
        <taxon>Sphaeroforma</taxon>
    </lineage>
</organism>
<protein>
    <submittedName>
        <fullName evidence="2">Uncharacterized protein</fullName>
    </submittedName>
</protein>
<evidence type="ECO:0000313" key="3">
    <source>
        <dbReference type="Proteomes" id="UP000054560"/>
    </source>
</evidence>
<accession>A0A0L0G3K2</accession>
<feature type="compositionally biased region" description="Polar residues" evidence="1">
    <location>
        <begin position="120"/>
        <end position="131"/>
    </location>
</feature>
<feature type="compositionally biased region" description="Gly residues" evidence="1">
    <location>
        <begin position="84"/>
        <end position="95"/>
    </location>
</feature>
<dbReference type="EMBL" id="KQ241819">
    <property type="protein sequence ID" value="KNC83625.1"/>
    <property type="molecule type" value="Genomic_DNA"/>
</dbReference>
<gene>
    <name evidence="2" type="ORF">SARC_04124</name>
</gene>